<keyword evidence="2" id="KW-1277">Toxin-antitoxin system</keyword>
<gene>
    <name evidence="3" type="ORF">D1610_15920</name>
</gene>
<protein>
    <submittedName>
        <fullName evidence="3">Type II toxin-antitoxin system RelE/ParE family toxin</fullName>
    </submittedName>
</protein>
<dbReference type="EMBL" id="QWLV01000010">
    <property type="protein sequence ID" value="RHW16327.1"/>
    <property type="molecule type" value="Genomic_DNA"/>
</dbReference>
<dbReference type="OrthoDB" id="121597at2"/>
<proteinExistence type="inferred from homology"/>
<dbReference type="PANTHER" id="PTHR33755:SF6">
    <property type="entry name" value="PLASMID STABILIZATION SYSTEM PROTEIN"/>
    <property type="match status" value="1"/>
</dbReference>
<evidence type="ECO:0000256" key="1">
    <source>
        <dbReference type="ARBA" id="ARBA00006226"/>
    </source>
</evidence>
<dbReference type="RefSeq" id="WP_118865193.1">
    <property type="nucleotide sequence ID" value="NZ_QWLV01000010.1"/>
</dbReference>
<dbReference type="Proteomes" id="UP000266693">
    <property type="component" value="Unassembled WGS sequence"/>
</dbReference>
<organism evidence="3 4">
    <name type="scientific">Sphingomonas gilva</name>
    <dbReference type="NCBI Taxonomy" id="2305907"/>
    <lineage>
        <taxon>Bacteria</taxon>
        <taxon>Pseudomonadati</taxon>
        <taxon>Pseudomonadota</taxon>
        <taxon>Alphaproteobacteria</taxon>
        <taxon>Sphingomonadales</taxon>
        <taxon>Sphingomonadaceae</taxon>
        <taxon>Sphingomonas</taxon>
    </lineage>
</organism>
<name>A0A396RJJ3_9SPHN</name>
<keyword evidence="4" id="KW-1185">Reference proteome</keyword>
<dbReference type="Gene3D" id="3.30.2310.20">
    <property type="entry name" value="RelE-like"/>
    <property type="match status" value="1"/>
</dbReference>
<dbReference type="InterPro" id="IPR007712">
    <property type="entry name" value="RelE/ParE_toxin"/>
</dbReference>
<comment type="similarity">
    <text evidence="1">Belongs to the RelE toxin family.</text>
</comment>
<dbReference type="InterPro" id="IPR051803">
    <property type="entry name" value="TA_system_RelE-like_toxin"/>
</dbReference>
<dbReference type="NCBIfam" id="TIGR02385">
    <property type="entry name" value="RelE_StbE"/>
    <property type="match status" value="1"/>
</dbReference>
<evidence type="ECO:0000313" key="4">
    <source>
        <dbReference type="Proteomes" id="UP000266693"/>
    </source>
</evidence>
<dbReference type="PANTHER" id="PTHR33755">
    <property type="entry name" value="TOXIN PARE1-RELATED"/>
    <property type="match status" value="1"/>
</dbReference>
<reference evidence="3 4" key="1">
    <citation type="submission" date="2018-08" db="EMBL/GenBank/DDBJ databases">
        <title>The multiple taxonomic identification of Sphingomonas gilva.</title>
        <authorList>
            <person name="Zhu D."/>
            <person name="Zheng S."/>
        </authorList>
    </citation>
    <scope>NUCLEOTIDE SEQUENCE [LARGE SCALE GENOMIC DNA]</scope>
    <source>
        <strain evidence="3 4">ZDH117</strain>
    </source>
</reference>
<accession>A0A396RJJ3</accession>
<dbReference type="AlphaFoldDB" id="A0A396RJJ3"/>
<comment type="caution">
    <text evidence="3">The sequence shown here is derived from an EMBL/GenBank/DDBJ whole genome shotgun (WGS) entry which is preliminary data.</text>
</comment>
<dbReference type="Pfam" id="PF05016">
    <property type="entry name" value="ParE_toxin"/>
    <property type="match status" value="1"/>
</dbReference>
<evidence type="ECO:0000313" key="3">
    <source>
        <dbReference type="EMBL" id="RHW16327.1"/>
    </source>
</evidence>
<dbReference type="InterPro" id="IPR035093">
    <property type="entry name" value="RelE/ParE_toxin_dom_sf"/>
</dbReference>
<evidence type="ECO:0000256" key="2">
    <source>
        <dbReference type="ARBA" id="ARBA00022649"/>
    </source>
</evidence>
<sequence length="91" mass="10451">MLKLIWKAEAEHQFNDIVGYIEALSPDGAKRITRLILDGLNRARNFPHIGRPGRVAGTRELIVHPNYIVIYRITPDAIDVLRILHARQLYP</sequence>